<keyword evidence="3" id="KW-0813">Transport</keyword>
<reference evidence="15 16" key="1">
    <citation type="submission" date="2020-05" db="EMBL/GenBank/DDBJ databases">
        <title>Identification and distribution of gene clusters putatively required for synthesis of sphingolipid metabolism inhibitors in phylogenetically diverse species of the filamentous fungus Fusarium.</title>
        <authorList>
            <person name="Kim H.-S."/>
            <person name="Busman M."/>
            <person name="Brown D.W."/>
            <person name="Divon H."/>
            <person name="Uhlig S."/>
            <person name="Proctor R.H."/>
        </authorList>
    </citation>
    <scope>NUCLEOTIDE SEQUENCE [LARGE SCALE GENOMIC DNA]</scope>
    <source>
        <strain evidence="15 16">NRRL 66235</strain>
    </source>
</reference>
<feature type="transmembrane region" description="Helical" evidence="12">
    <location>
        <begin position="340"/>
        <end position="362"/>
    </location>
</feature>
<proteinExistence type="inferred from homology"/>
<dbReference type="CDD" id="cd03249">
    <property type="entry name" value="ABC_MTABC3_MDL1_MDL2"/>
    <property type="match status" value="2"/>
</dbReference>
<dbReference type="InterPro" id="IPR017871">
    <property type="entry name" value="ABC_transporter-like_CS"/>
</dbReference>
<dbReference type="PROSITE" id="PS50893">
    <property type="entry name" value="ABC_TRANSPORTER_2"/>
    <property type="match status" value="2"/>
</dbReference>
<dbReference type="Gene3D" id="3.40.50.300">
    <property type="entry name" value="P-loop containing nucleotide triphosphate hydrolases"/>
    <property type="match status" value="2"/>
</dbReference>
<feature type="transmembrane region" description="Helical" evidence="12">
    <location>
        <begin position="926"/>
        <end position="946"/>
    </location>
</feature>
<evidence type="ECO:0000256" key="9">
    <source>
        <dbReference type="ARBA" id="ARBA00023136"/>
    </source>
</evidence>
<evidence type="ECO:0000256" key="3">
    <source>
        <dbReference type="ARBA" id="ARBA00022448"/>
    </source>
</evidence>
<dbReference type="PROSITE" id="PS00211">
    <property type="entry name" value="ABC_TRANSPORTER_1"/>
    <property type="match status" value="2"/>
</dbReference>
<keyword evidence="9 12" id="KW-0472">Membrane</keyword>
<dbReference type="SUPFAM" id="SSF52540">
    <property type="entry name" value="P-loop containing nucleoside triphosphate hydrolases"/>
    <property type="match status" value="2"/>
</dbReference>
<dbReference type="PROSITE" id="PS50929">
    <property type="entry name" value="ABC_TM1F"/>
    <property type="match status" value="2"/>
</dbReference>
<feature type="domain" description="ABC transmembrane type-1" evidence="14">
    <location>
        <begin position="113"/>
        <end position="404"/>
    </location>
</feature>
<evidence type="ECO:0000256" key="6">
    <source>
        <dbReference type="ARBA" id="ARBA00022741"/>
    </source>
</evidence>
<feature type="transmembrane region" description="Helical" evidence="12">
    <location>
        <begin position="1040"/>
        <end position="1064"/>
    </location>
</feature>
<gene>
    <name evidence="15" type="ORF">FMUND_15130</name>
</gene>
<evidence type="ECO:0000313" key="16">
    <source>
        <dbReference type="Proteomes" id="UP000544331"/>
    </source>
</evidence>
<dbReference type="InterPro" id="IPR003439">
    <property type="entry name" value="ABC_transporter-like_ATP-bd"/>
</dbReference>
<evidence type="ECO:0000256" key="12">
    <source>
        <dbReference type="SAM" id="Phobius"/>
    </source>
</evidence>
<dbReference type="GO" id="GO:0005886">
    <property type="term" value="C:plasma membrane"/>
    <property type="evidence" value="ECO:0007669"/>
    <property type="project" value="UniProtKB-SubCell"/>
</dbReference>
<evidence type="ECO:0000256" key="8">
    <source>
        <dbReference type="ARBA" id="ARBA00022989"/>
    </source>
</evidence>
<evidence type="ECO:0000256" key="1">
    <source>
        <dbReference type="ARBA" id="ARBA00004651"/>
    </source>
</evidence>
<dbReference type="GO" id="GO:0005524">
    <property type="term" value="F:ATP binding"/>
    <property type="evidence" value="ECO:0007669"/>
    <property type="project" value="UniProtKB-KW"/>
</dbReference>
<feature type="domain" description="ABC transporter" evidence="13">
    <location>
        <begin position="1104"/>
        <end position="1342"/>
    </location>
</feature>
<dbReference type="CDD" id="cd18577">
    <property type="entry name" value="ABC_6TM_Pgp_ABCB1_D1_like"/>
    <property type="match status" value="1"/>
</dbReference>
<feature type="domain" description="ABC transporter" evidence="13">
    <location>
        <begin position="439"/>
        <end position="684"/>
    </location>
</feature>
<sequence>MTETPEKTAAATSSSNPSRPSSSSHSGSGSTDKDAVRPDMKSSSNANNEKLDLTKADSAVIVPPKAENIEDQYRHLPPDEAEVLRRQVVSPEVKQGVAVLYRYASRNDILIIIVSSICAIAGGAALPLMTVVFGNLQGVFQDYFVNRSLSSSAFNDKLVEFVLYFVYLGIGEFVVVYISTCGFIYTGEHISAKIREHYLESCLRQNIGFFDMLGSGEVVTRITSDTNLIQDGISEKVSLTLAAVATFVSAFIIGFVKYWKLTLILLSTVVALLINMAGGSNFIMKYNKHSLEAYAHGGSLADEVISSIRNAVAFGTQERLARQYDAHLKNAEYFGFRVKGAVACMIAGMMMVLYLNYGLAFWQGSQMLVDGETSLSNILTILMSVMIGAFNLGNVAPNIQSFTNAVAAAAKIFNTIDRVSPLDSSSDEGEKLESIQGSIRLSNIKHIYPSRPEVTVMNDVSLDIPAGKVTALVGASGSGKSTIVGLVERFYDPVQGTVYLDGHDISKLNLRWLRQKMALVSQEPTLFGTTIFNNIRHGLIGTKYEDASEEKQRELVIEAAKKANAHDFVSALPEKYETNVGERGFLLSGGQKQRIAIARAVVSDPKILLLDEATSALDTKSEGVVQAALENASEGRTTITIAHRLSTIRQAHNIVVISDGRIVEQGTHNELLEKKSAYFKLVSAQNIAAAEEMTAEGQAAIDEEEVSLVRKMTSEKQAAIIADPNDDIAAKLDRTGTTKSASNLALEGRKAEAEQEYSIWTLIKLIAAFNTTEWKLMVVGLFFSAICGGGNPTQAVFFAKQIVTLSQTVTEDTRHQIKKDSDFWSAMYLMLAFVQLFAFIIQGVLFARCSERLVHRVRDRAFRTMLRQDVAFFDRDENTAGALTAILSTESTHVAGLSGVTLGTLLMVSTTLISAIVVSLAIGWKLSLVCIATIPVLLGCGFFRFWMLAYFQRRSTAAYDNSASFASEAISAIRTVAALTREKDVLKQYRDSLAIQQRKSLISVLKSSTLYAASQSLLFACFALGFWYGGTLIGRLEYSMFQFFFCFMAVIFGAQSAGTIFSFAPDMGKAHHAAGELKKLFDRQPVVDTWSDSGERLRQVEGNLEFRDVHFRYPTRPEQPVLCGLNLTVRPGQYIALVGASGCGKSTTIALLERFYDPLSGGVFIDGHEISTLNINDYRSHIALVSQEPTLYQGTIKENILLGTSREDVSEKDIEHATREANIYDFIVSLPDGFNTVVGSKGALLSGGQKQRIAIARALIRDPKILLLDEATSALDSESEHVVQAALDKAAKGRTTIAVAHRLSTIQKADIIYVFDQGRVVEQGTHTELMKKNGRYAELVNLQSLEKQR</sequence>
<accession>A0A8H5XR22</accession>
<dbReference type="OrthoDB" id="6500128at2759"/>
<feature type="transmembrane region" description="Helical" evidence="12">
    <location>
        <begin position="262"/>
        <end position="284"/>
    </location>
</feature>
<keyword evidence="8 12" id="KW-1133">Transmembrane helix</keyword>
<feature type="transmembrane region" description="Helical" evidence="12">
    <location>
        <begin position="776"/>
        <end position="803"/>
    </location>
</feature>
<dbReference type="InterPro" id="IPR027417">
    <property type="entry name" value="P-loop_NTPase"/>
</dbReference>
<keyword evidence="5 12" id="KW-0812">Transmembrane</keyword>
<dbReference type="Pfam" id="PF00005">
    <property type="entry name" value="ABC_tran"/>
    <property type="match status" value="2"/>
</dbReference>
<feature type="transmembrane region" description="Helical" evidence="12">
    <location>
        <begin position="161"/>
        <end position="185"/>
    </location>
</feature>
<dbReference type="InterPro" id="IPR036640">
    <property type="entry name" value="ABC1_TM_sf"/>
</dbReference>
<dbReference type="Proteomes" id="UP000544331">
    <property type="component" value="Unassembled WGS sequence"/>
</dbReference>
<feature type="transmembrane region" description="Helical" evidence="12">
    <location>
        <begin position="374"/>
        <end position="392"/>
    </location>
</feature>
<evidence type="ECO:0000256" key="2">
    <source>
        <dbReference type="ARBA" id="ARBA00007577"/>
    </source>
</evidence>
<dbReference type="GO" id="GO:0016887">
    <property type="term" value="F:ATP hydrolysis activity"/>
    <property type="evidence" value="ECO:0007669"/>
    <property type="project" value="InterPro"/>
</dbReference>
<dbReference type="FunFam" id="1.20.1560.10:FF:000102">
    <property type="entry name" value="ABC multidrug transporter Mdr1"/>
    <property type="match status" value="1"/>
</dbReference>
<keyword evidence="4" id="KW-1003">Cell membrane</keyword>
<dbReference type="InterPro" id="IPR039421">
    <property type="entry name" value="Type_1_exporter"/>
</dbReference>
<organism evidence="15 16">
    <name type="scientific">Fusarium mundagurra</name>
    <dbReference type="NCBI Taxonomy" id="1567541"/>
    <lineage>
        <taxon>Eukaryota</taxon>
        <taxon>Fungi</taxon>
        <taxon>Dikarya</taxon>
        <taxon>Ascomycota</taxon>
        <taxon>Pezizomycotina</taxon>
        <taxon>Sordariomycetes</taxon>
        <taxon>Hypocreomycetidae</taxon>
        <taxon>Hypocreales</taxon>
        <taxon>Nectriaceae</taxon>
        <taxon>Fusarium</taxon>
        <taxon>Fusarium fujikuroi species complex</taxon>
    </lineage>
</organism>
<feature type="domain" description="ABC transmembrane type-1" evidence="14">
    <location>
        <begin position="778"/>
        <end position="1069"/>
    </location>
</feature>
<feature type="region of interest" description="Disordered" evidence="11">
    <location>
        <begin position="1"/>
        <end position="57"/>
    </location>
</feature>
<evidence type="ECO:0000259" key="14">
    <source>
        <dbReference type="PROSITE" id="PS50929"/>
    </source>
</evidence>
<feature type="transmembrane region" description="Helical" evidence="12">
    <location>
        <begin position="894"/>
        <end position="920"/>
    </location>
</feature>
<feature type="transmembrane region" description="Helical" evidence="12">
    <location>
        <begin position="237"/>
        <end position="256"/>
    </location>
</feature>
<evidence type="ECO:0000256" key="10">
    <source>
        <dbReference type="ARBA" id="ARBA00023180"/>
    </source>
</evidence>
<dbReference type="EMBL" id="JAAOAN010000920">
    <property type="protein sequence ID" value="KAF5698313.1"/>
    <property type="molecule type" value="Genomic_DNA"/>
</dbReference>
<evidence type="ECO:0000256" key="7">
    <source>
        <dbReference type="ARBA" id="ARBA00022840"/>
    </source>
</evidence>
<feature type="compositionally biased region" description="Basic and acidic residues" evidence="11">
    <location>
        <begin position="31"/>
        <end position="40"/>
    </location>
</feature>
<feature type="transmembrane region" description="Helical" evidence="12">
    <location>
        <begin position="823"/>
        <end position="847"/>
    </location>
</feature>
<comment type="caution">
    <text evidence="15">The sequence shown here is derived from an EMBL/GenBank/DDBJ whole genome shotgun (WGS) entry which is preliminary data.</text>
</comment>
<dbReference type="InterPro" id="IPR011527">
    <property type="entry name" value="ABC1_TM_dom"/>
</dbReference>
<feature type="transmembrane region" description="Helical" evidence="12">
    <location>
        <begin position="109"/>
        <end position="133"/>
    </location>
</feature>
<dbReference type="GO" id="GO:0090374">
    <property type="term" value="P:oligopeptide export from mitochondrion"/>
    <property type="evidence" value="ECO:0007669"/>
    <property type="project" value="TreeGrafter"/>
</dbReference>
<name>A0A8H5XR22_9HYPO</name>
<feature type="transmembrane region" description="Helical" evidence="12">
    <location>
        <begin position="1008"/>
        <end position="1028"/>
    </location>
</feature>
<dbReference type="Gene3D" id="1.20.1560.10">
    <property type="entry name" value="ABC transporter type 1, transmembrane domain"/>
    <property type="match status" value="1"/>
</dbReference>
<dbReference type="CDD" id="cd18578">
    <property type="entry name" value="ABC_6TM_Pgp_ABCB1_D2_like"/>
    <property type="match status" value="1"/>
</dbReference>
<protein>
    <submittedName>
        <fullName evidence="15">ATP-binding protein cassette subfamily B (MDR TAP) member 1</fullName>
    </submittedName>
</protein>
<dbReference type="PANTHER" id="PTHR43394:SF27">
    <property type="entry name" value="ATP-DEPENDENT TRANSLOCASE ABCB1-LIKE"/>
    <property type="match status" value="1"/>
</dbReference>
<keyword evidence="7 15" id="KW-0067">ATP-binding</keyword>
<dbReference type="SMART" id="SM00382">
    <property type="entry name" value="AAA"/>
    <property type="match status" value="2"/>
</dbReference>
<keyword evidence="10" id="KW-0325">Glycoprotein</keyword>
<evidence type="ECO:0000256" key="5">
    <source>
        <dbReference type="ARBA" id="ARBA00022692"/>
    </source>
</evidence>
<dbReference type="GO" id="GO:0015421">
    <property type="term" value="F:ABC-type oligopeptide transporter activity"/>
    <property type="evidence" value="ECO:0007669"/>
    <property type="project" value="TreeGrafter"/>
</dbReference>
<keyword evidence="16" id="KW-1185">Reference proteome</keyword>
<evidence type="ECO:0000256" key="4">
    <source>
        <dbReference type="ARBA" id="ARBA00022475"/>
    </source>
</evidence>
<dbReference type="PANTHER" id="PTHR43394">
    <property type="entry name" value="ATP-DEPENDENT PERMEASE MDL1, MITOCHONDRIAL"/>
    <property type="match status" value="1"/>
</dbReference>
<keyword evidence="6" id="KW-0547">Nucleotide-binding</keyword>
<dbReference type="FunFam" id="3.40.50.300:FF:000251">
    <property type="entry name" value="ABC transporter B family member 19"/>
    <property type="match status" value="1"/>
</dbReference>
<dbReference type="FunFam" id="1.20.1560.10:FF:000009">
    <property type="entry name" value="ABC transporter B family member 1"/>
    <property type="match status" value="1"/>
</dbReference>
<dbReference type="SUPFAM" id="SSF90123">
    <property type="entry name" value="ABC transporter transmembrane region"/>
    <property type="match status" value="2"/>
</dbReference>
<evidence type="ECO:0000313" key="15">
    <source>
        <dbReference type="EMBL" id="KAF5698313.1"/>
    </source>
</evidence>
<comment type="subcellular location">
    <subcellularLocation>
        <location evidence="1">Cell membrane</location>
        <topology evidence="1">Multi-pass membrane protein</topology>
    </subcellularLocation>
</comment>
<dbReference type="FunFam" id="3.40.50.300:FF:000302">
    <property type="entry name" value="ATP-binding cassette subfamily B member 5"/>
    <property type="match status" value="1"/>
</dbReference>
<evidence type="ECO:0000259" key="13">
    <source>
        <dbReference type="PROSITE" id="PS50893"/>
    </source>
</evidence>
<dbReference type="GO" id="GO:0005743">
    <property type="term" value="C:mitochondrial inner membrane"/>
    <property type="evidence" value="ECO:0007669"/>
    <property type="project" value="TreeGrafter"/>
</dbReference>
<comment type="similarity">
    <text evidence="2">Belongs to the ABC transporter superfamily. ABCB family. Multidrug resistance exporter (TC 3.A.1.201) subfamily.</text>
</comment>
<evidence type="ECO:0000256" key="11">
    <source>
        <dbReference type="SAM" id="MobiDB-lite"/>
    </source>
</evidence>
<feature type="compositionally biased region" description="Low complexity" evidence="11">
    <location>
        <begin position="13"/>
        <end position="30"/>
    </location>
</feature>
<dbReference type="InterPro" id="IPR003593">
    <property type="entry name" value="AAA+_ATPase"/>
</dbReference>
<dbReference type="Pfam" id="PF00664">
    <property type="entry name" value="ABC_membrane"/>
    <property type="match status" value="2"/>
</dbReference>